<organism evidence="3 4">
    <name type="scientific">Notechis scutatus</name>
    <name type="common">mainland tiger snake</name>
    <dbReference type="NCBI Taxonomy" id="8663"/>
    <lineage>
        <taxon>Eukaryota</taxon>
        <taxon>Metazoa</taxon>
        <taxon>Chordata</taxon>
        <taxon>Craniata</taxon>
        <taxon>Vertebrata</taxon>
        <taxon>Euteleostomi</taxon>
        <taxon>Lepidosauria</taxon>
        <taxon>Squamata</taxon>
        <taxon>Bifurcata</taxon>
        <taxon>Unidentata</taxon>
        <taxon>Episquamata</taxon>
        <taxon>Toxicofera</taxon>
        <taxon>Serpentes</taxon>
        <taxon>Colubroidea</taxon>
        <taxon>Elapidae</taxon>
        <taxon>Hydrophiinae</taxon>
        <taxon>Notechis</taxon>
    </lineage>
</organism>
<dbReference type="GeneID" id="113417014"/>
<dbReference type="PANTHER" id="PTHR15715">
    <property type="entry name" value="CENTROSOMAL PROTEIN OF 170 KDA"/>
    <property type="match status" value="1"/>
</dbReference>
<proteinExistence type="predicted"/>
<keyword evidence="3" id="KW-1185">Reference proteome</keyword>
<dbReference type="CTD" id="80342"/>
<dbReference type="AlphaFoldDB" id="A0A6J1UKV7"/>
<evidence type="ECO:0000256" key="2">
    <source>
        <dbReference type="SAM" id="MobiDB-lite"/>
    </source>
</evidence>
<dbReference type="Proteomes" id="UP000504612">
    <property type="component" value="Unplaced"/>
</dbReference>
<evidence type="ECO:0000313" key="3">
    <source>
        <dbReference type="Proteomes" id="UP000504612"/>
    </source>
</evidence>
<dbReference type="CDD" id="cd21912">
    <property type="entry name" value="CC1_T3JAM"/>
    <property type="match status" value="1"/>
</dbReference>
<feature type="compositionally biased region" description="Basic and acidic residues" evidence="2">
    <location>
        <begin position="45"/>
        <end position="60"/>
    </location>
</feature>
<reference evidence="4" key="1">
    <citation type="submission" date="2025-08" db="UniProtKB">
        <authorList>
            <consortium name="RefSeq"/>
        </authorList>
    </citation>
    <scope>IDENTIFICATION</scope>
</reference>
<evidence type="ECO:0000313" key="4">
    <source>
        <dbReference type="RefSeq" id="XP_026530975.1"/>
    </source>
</evidence>
<evidence type="ECO:0000256" key="1">
    <source>
        <dbReference type="SAM" id="Coils"/>
    </source>
</evidence>
<feature type="coiled-coil region" evidence="1">
    <location>
        <begin position="220"/>
        <end position="393"/>
    </location>
</feature>
<feature type="region of interest" description="Disordered" evidence="2">
    <location>
        <begin position="1"/>
        <end position="60"/>
    </location>
</feature>
<accession>A0A6J1UKV7</accession>
<dbReference type="PANTHER" id="PTHR15715:SF21">
    <property type="entry name" value="TRAF3-INTERACTING JNK-ACTIVATING MODULATOR"/>
    <property type="match status" value="1"/>
</dbReference>
<protein>
    <submittedName>
        <fullName evidence="4">TRAF3-interacting JNK-activating modulator isoform X1</fullName>
    </submittedName>
</protein>
<gene>
    <name evidence="4" type="primary">TRAF3IP3</name>
</gene>
<keyword evidence="1" id="KW-0175">Coiled coil</keyword>
<feature type="compositionally biased region" description="Basic and acidic residues" evidence="2">
    <location>
        <begin position="14"/>
        <end position="34"/>
    </location>
</feature>
<dbReference type="KEGG" id="nss:113417014"/>
<sequence length="527" mass="61402">MITGFSKSPGQRGPQHESYEEKYERRCEKHESLLRRNNRTTCRLTGKEAKEPAQSPRQKEFFRRRNLTTEELGRTKMMLPPGKRGTVFPVNCSDNLGEIPPQTYLNYLSNIQPHTKSIQHNFSNIFPLSKSSQAMPVMNVPTNCKGTQTTKELSSEKKNSCQQTDCGTAVLDKEIIQLSNYLNEALHRELVLKKKMVILQELLAMLLEAAEKSWKGQFNEDKLKCRLSMLENQLQICTQNYSKRGLKRIILEMEDQKQNYEQKVKESLQKLLEEKTQAQKQFQNAQRALIVAVDDCSLWKDQLDNLKKDWSQLTDQHSEVKNKLHVLENKLQWSDTQNSQLQQALKDMENERANLYSRIDNLQEEKILIMKYLDEVEGKLRTEKNQKLILEATTEHLQKQIVTVPNEVLSWVTSKQNVQSEDQGEKESSLREELQKRTFQLAAKKKECIDLCHKLEILNNQYYSCLANLQHFHDELKHSQSKPAQVRGFELPFVPLKLATLIMKDMVDFPNQLSILQKLGFKYPEFS</sequence>
<name>A0A6J1UKV7_9SAUR</name>
<dbReference type="InterPro" id="IPR051176">
    <property type="entry name" value="Cent_Immune-Sig_Mod"/>
</dbReference>
<dbReference type="RefSeq" id="XP_026530975.1">
    <property type="nucleotide sequence ID" value="XM_026675190.1"/>
</dbReference>